<dbReference type="Pfam" id="PF00226">
    <property type="entry name" value="DnaJ"/>
    <property type="match status" value="1"/>
</dbReference>
<dbReference type="PROSITE" id="PS00636">
    <property type="entry name" value="DNAJ_1"/>
    <property type="match status" value="1"/>
</dbReference>
<dbReference type="CDD" id="cd06257">
    <property type="entry name" value="DnaJ"/>
    <property type="match status" value="1"/>
</dbReference>
<dbReference type="InterPro" id="IPR001623">
    <property type="entry name" value="DnaJ_domain"/>
</dbReference>
<protein>
    <recommendedName>
        <fullName evidence="4">J domain-containing protein</fullName>
    </recommendedName>
</protein>
<dbReference type="EMBL" id="OU503054">
    <property type="protein sequence ID" value="CAI9782367.1"/>
    <property type="molecule type" value="Genomic_DNA"/>
</dbReference>
<proteinExistence type="predicted"/>
<feature type="region of interest" description="Disordered" evidence="2">
    <location>
        <begin position="88"/>
        <end position="109"/>
    </location>
</feature>
<evidence type="ECO:0000256" key="1">
    <source>
        <dbReference type="ARBA" id="ARBA00023186"/>
    </source>
</evidence>
<dbReference type="PANTHER" id="PTHR45184">
    <property type="entry name" value="DNAJ PROTEIN ERDJ3A"/>
    <property type="match status" value="1"/>
</dbReference>
<keyword evidence="3" id="KW-0732">Signal</keyword>
<dbReference type="PROSITE" id="PS50076">
    <property type="entry name" value="DNAJ_2"/>
    <property type="match status" value="1"/>
</dbReference>
<dbReference type="Gene3D" id="1.10.287.110">
    <property type="entry name" value="DnaJ domain"/>
    <property type="match status" value="1"/>
</dbReference>
<feature type="chain" id="PRO_5042220072" description="J domain-containing protein" evidence="3">
    <location>
        <begin position="23"/>
        <end position="675"/>
    </location>
</feature>
<accession>A0AAD2E847</accession>
<evidence type="ECO:0000259" key="4">
    <source>
        <dbReference type="PROSITE" id="PS50076"/>
    </source>
</evidence>
<dbReference type="InterPro" id="IPR036249">
    <property type="entry name" value="Thioredoxin-like_sf"/>
</dbReference>
<dbReference type="Gene3D" id="3.40.30.10">
    <property type="entry name" value="Glutaredoxin"/>
    <property type="match status" value="1"/>
</dbReference>
<gene>
    <name evidence="5" type="ORF">FPE_LOCUS29797</name>
</gene>
<feature type="domain" description="J" evidence="4">
    <location>
        <begin position="26"/>
        <end position="90"/>
    </location>
</feature>
<dbReference type="AlphaFoldDB" id="A0AAD2E847"/>
<name>A0AAD2E847_9LAMI</name>
<keyword evidence="6" id="KW-1185">Reference proteome</keyword>
<dbReference type="SMART" id="SM00271">
    <property type="entry name" value="DnaJ"/>
    <property type="match status" value="1"/>
</dbReference>
<keyword evidence="1" id="KW-0143">Chaperone</keyword>
<dbReference type="SUPFAM" id="SSF52833">
    <property type="entry name" value="Thioredoxin-like"/>
    <property type="match status" value="1"/>
</dbReference>
<evidence type="ECO:0000313" key="6">
    <source>
        <dbReference type="Proteomes" id="UP000834106"/>
    </source>
</evidence>
<dbReference type="FunFam" id="1.10.287.110:FF:000045">
    <property type="entry name" value="Molecular chaperone DnaJ"/>
    <property type="match status" value="1"/>
</dbReference>
<sequence>MKIRLKLRIFIVGVLFLLTVESNKPDLYKVLGVDRNASQREIQKAFHKLSLKYHPDKNKNKGANEKFAEINNAYDILSDEQKRKNYDLYGDEKGRPGFDGGNPGDHGGHSYFTSGGPGQSGFNFKPGGWQNMGGKEGSESFSFSFSGPGSGSGRQSSFGFGLDDIFSNFFGGDAGGGNQFGGFGRSGSSQYSGRGPSKSLPAVNSQLYRKEIFDKGMTWLLISHSSNRQGIQHYESVIEEVESSLQGALEAGSINCDSDASFCQELGVYPRRAPRVFVYSYKSSESGSLVEYTGDLDEKRVKSFVKDYLPRFSKRIDLGHLDIASENAGNLPKVMLLSTKKDTPVIWRALSGLYRKRFVFYDAEVQDISSVKKLGVDALPTIVGWLSNGEKHILKSGVSVKDLKSTIQDLSGLLDYFEKKNKKAASAKKEHTESKDEHIKLLTGSNFNDICREKTPVCIIGAFRSSKAKDKLGKILHSVSQKSFMRRSIASSSRDSVSYALLDAAKQQQFLNAFDKSGFKSSDNLLLAYKPKRGTYAVFQGEATEEETEKFISSVLNGDSSSCCFSSPLFTVVGCLVELIVQHRTPFKKYIISVQRSKGTGITNGLPDGDLKRSSEGPKASSNFAFGAVFGYIVGQEVLKACSGSSTHPFRTVPNLTGNLNDSLDFIACLFAKFG</sequence>
<dbReference type="InterPro" id="IPR018253">
    <property type="entry name" value="DnaJ_domain_CS"/>
</dbReference>
<dbReference type="InterPro" id="IPR036869">
    <property type="entry name" value="J_dom_sf"/>
</dbReference>
<reference evidence="5" key="1">
    <citation type="submission" date="2023-05" db="EMBL/GenBank/DDBJ databases">
        <authorList>
            <person name="Huff M."/>
        </authorList>
    </citation>
    <scope>NUCLEOTIDE SEQUENCE</scope>
</reference>
<organism evidence="5 6">
    <name type="scientific">Fraxinus pennsylvanica</name>
    <dbReference type="NCBI Taxonomy" id="56036"/>
    <lineage>
        <taxon>Eukaryota</taxon>
        <taxon>Viridiplantae</taxon>
        <taxon>Streptophyta</taxon>
        <taxon>Embryophyta</taxon>
        <taxon>Tracheophyta</taxon>
        <taxon>Spermatophyta</taxon>
        <taxon>Magnoliopsida</taxon>
        <taxon>eudicotyledons</taxon>
        <taxon>Gunneridae</taxon>
        <taxon>Pentapetalae</taxon>
        <taxon>asterids</taxon>
        <taxon>lamiids</taxon>
        <taxon>Lamiales</taxon>
        <taxon>Oleaceae</taxon>
        <taxon>Oleeae</taxon>
        <taxon>Fraxinus</taxon>
    </lineage>
</organism>
<evidence type="ECO:0000313" key="5">
    <source>
        <dbReference type="EMBL" id="CAI9782367.1"/>
    </source>
</evidence>
<dbReference type="Proteomes" id="UP000834106">
    <property type="component" value="Chromosome 19"/>
</dbReference>
<dbReference type="PANTHER" id="PTHR45184:SF1">
    <property type="entry name" value="DNAJ PROTEIN ERDJ3A"/>
    <property type="match status" value="1"/>
</dbReference>
<feature type="signal peptide" evidence="3">
    <location>
        <begin position="1"/>
        <end position="22"/>
    </location>
</feature>
<dbReference type="InterPro" id="IPR052842">
    <property type="entry name" value="ER_Co-chaperone"/>
</dbReference>
<evidence type="ECO:0000256" key="3">
    <source>
        <dbReference type="SAM" id="SignalP"/>
    </source>
</evidence>
<evidence type="ECO:0000256" key="2">
    <source>
        <dbReference type="SAM" id="MobiDB-lite"/>
    </source>
</evidence>
<dbReference type="SUPFAM" id="SSF46565">
    <property type="entry name" value="Chaperone J-domain"/>
    <property type="match status" value="1"/>
</dbReference>
<dbReference type="PRINTS" id="PR00625">
    <property type="entry name" value="JDOMAIN"/>
</dbReference>